<keyword evidence="2" id="KW-1185">Reference proteome</keyword>
<dbReference type="RefSeq" id="WP_045047615.1">
    <property type="nucleotide sequence ID" value="NZ_CP114058.1"/>
</dbReference>
<accession>A0ABY7HQ36</accession>
<sequence>MPNLIQTLDRRYRDPRGVIVRVIAFDRINQRVIFMREGWPDECFRPLKDFQDNFVRVDQ</sequence>
<evidence type="ECO:0000313" key="1">
    <source>
        <dbReference type="EMBL" id="WAT01498.1"/>
    </source>
</evidence>
<evidence type="ECO:0000313" key="2">
    <source>
        <dbReference type="Proteomes" id="UP001164712"/>
    </source>
</evidence>
<reference evidence="1" key="1">
    <citation type="submission" date="2022-12" db="EMBL/GenBank/DDBJ databases">
        <title>Complete genome sequence of an Australian strain of Rouxiella badensis DAR84756 and resolution of the R. badensis DSM100043 and R. chamberiensis DSM28324 genomes.</title>
        <authorList>
            <person name="Paul S."/>
            <person name="Anderson P.J."/>
            <person name="Maynard G."/>
            <person name="Dyall-Smith M."/>
            <person name="Kudinha T."/>
        </authorList>
    </citation>
    <scope>NUCLEOTIDE SEQUENCE</scope>
    <source>
        <strain evidence="1">DSM 28324</strain>
    </source>
</reference>
<dbReference type="EMBL" id="CP114058">
    <property type="protein sequence ID" value="WAT01498.1"/>
    <property type="molecule type" value="Genomic_DNA"/>
</dbReference>
<organism evidence="1 2">
    <name type="scientific">Rouxiella chamberiensis</name>
    <dbReference type="NCBI Taxonomy" id="1513468"/>
    <lineage>
        <taxon>Bacteria</taxon>
        <taxon>Pseudomonadati</taxon>
        <taxon>Pseudomonadota</taxon>
        <taxon>Gammaproteobacteria</taxon>
        <taxon>Enterobacterales</taxon>
        <taxon>Yersiniaceae</taxon>
        <taxon>Rouxiella</taxon>
    </lineage>
</organism>
<gene>
    <name evidence="1" type="ORF">O1V66_01550</name>
</gene>
<dbReference type="InterPro" id="IPR025317">
    <property type="entry name" value="DUF4222"/>
</dbReference>
<dbReference type="Pfam" id="PF13973">
    <property type="entry name" value="DUF4222"/>
    <property type="match status" value="1"/>
</dbReference>
<name>A0ABY7HQ36_9GAMM</name>
<protein>
    <submittedName>
        <fullName evidence="1">DUF4222 domain-containing protein</fullName>
    </submittedName>
</protein>
<dbReference type="Proteomes" id="UP001164712">
    <property type="component" value="Chromosome"/>
</dbReference>
<proteinExistence type="predicted"/>